<keyword evidence="4" id="KW-1185">Reference proteome</keyword>
<evidence type="ECO:0000313" key="4">
    <source>
        <dbReference type="Proteomes" id="UP000224006"/>
    </source>
</evidence>
<dbReference type="Proteomes" id="UP000224006">
    <property type="component" value="Chromosome I"/>
</dbReference>
<feature type="region of interest" description="Disordered" evidence="2">
    <location>
        <begin position="950"/>
        <end position="1047"/>
    </location>
</feature>
<feature type="coiled-coil region" evidence="1">
    <location>
        <begin position="1053"/>
        <end position="1080"/>
    </location>
</feature>
<dbReference type="VEuPathDB" id="ToxoDB:BESB_002090"/>
<feature type="region of interest" description="Disordered" evidence="2">
    <location>
        <begin position="322"/>
        <end position="463"/>
    </location>
</feature>
<feature type="region of interest" description="Disordered" evidence="2">
    <location>
        <begin position="19"/>
        <end position="298"/>
    </location>
</feature>
<reference evidence="3 4" key="1">
    <citation type="submission" date="2017-09" db="EMBL/GenBank/DDBJ databases">
        <title>Genome sequencing of Besnoitia besnoiti strain Bb-Ger1.</title>
        <authorList>
            <person name="Schares G."/>
            <person name="Venepally P."/>
            <person name="Lorenzi H.A."/>
        </authorList>
    </citation>
    <scope>NUCLEOTIDE SEQUENCE [LARGE SCALE GENOMIC DNA]</scope>
    <source>
        <strain evidence="3 4">Bb-Ger1</strain>
    </source>
</reference>
<dbReference type="EMBL" id="NWUJ01000001">
    <property type="protein sequence ID" value="PFH37868.1"/>
    <property type="molecule type" value="Genomic_DNA"/>
</dbReference>
<keyword evidence="1" id="KW-0175">Coiled coil</keyword>
<feature type="compositionally biased region" description="Polar residues" evidence="2">
    <location>
        <begin position="1185"/>
        <end position="1194"/>
    </location>
</feature>
<feature type="compositionally biased region" description="Basic and acidic residues" evidence="2">
    <location>
        <begin position="211"/>
        <end position="224"/>
    </location>
</feature>
<dbReference type="OrthoDB" id="439158at2759"/>
<feature type="compositionally biased region" description="Basic and acidic residues" evidence="2">
    <location>
        <begin position="338"/>
        <end position="356"/>
    </location>
</feature>
<gene>
    <name evidence="3" type="ORF">BESB_002090</name>
</gene>
<feature type="compositionally biased region" description="Low complexity" evidence="2">
    <location>
        <begin position="66"/>
        <end position="80"/>
    </location>
</feature>
<feature type="compositionally biased region" description="Basic and acidic residues" evidence="2">
    <location>
        <begin position="90"/>
        <end position="104"/>
    </location>
</feature>
<name>A0A2A9MH62_BESBE</name>
<feature type="compositionally biased region" description="Basic and acidic residues" evidence="2">
    <location>
        <begin position="185"/>
        <end position="200"/>
    </location>
</feature>
<dbReference type="RefSeq" id="XP_029221877.1">
    <property type="nucleotide sequence ID" value="XM_029358964.1"/>
</dbReference>
<feature type="compositionally biased region" description="Basic and acidic residues" evidence="2">
    <location>
        <begin position="414"/>
        <end position="424"/>
    </location>
</feature>
<evidence type="ECO:0000256" key="2">
    <source>
        <dbReference type="SAM" id="MobiDB-lite"/>
    </source>
</evidence>
<dbReference type="PANTHER" id="PTHR37028">
    <property type="entry name" value="UNNAMED PRODUCT-RELATED"/>
    <property type="match status" value="1"/>
</dbReference>
<feature type="compositionally biased region" description="Basic and acidic residues" evidence="2">
    <location>
        <begin position="780"/>
        <end position="790"/>
    </location>
</feature>
<feature type="compositionally biased region" description="Polar residues" evidence="2">
    <location>
        <begin position="980"/>
        <end position="992"/>
    </location>
</feature>
<dbReference type="AlphaFoldDB" id="A0A2A9MH62"/>
<dbReference type="GeneID" id="40305272"/>
<feature type="compositionally biased region" description="Low complexity" evidence="2">
    <location>
        <begin position="286"/>
        <end position="296"/>
    </location>
</feature>
<dbReference type="KEGG" id="bbes:BESB_002090"/>
<feature type="compositionally biased region" description="Low complexity" evidence="2">
    <location>
        <begin position="106"/>
        <end position="127"/>
    </location>
</feature>
<comment type="caution">
    <text evidence="3">The sequence shown here is derived from an EMBL/GenBank/DDBJ whole genome shotgun (WGS) entry which is preliminary data.</text>
</comment>
<feature type="compositionally biased region" description="Low complexity" evidence="2">
    <location>
        <begin position="144"/>
        <end position="164"/>
    </location>
</feature>
<evidence type="ECO:0000256" key="1">
    <source>
        <dbReference type="SAM" id="Coils"/>
    </source>
</evidence>
<feature type="compositionally biased region" description="Basic and acidic residues" evidence="2">
    <location>
        <begin position="453"/>
        <end position="463"/>
    </location>
</feature>
<dbReference type="PANTHER" id="PTHR37028:SF4">
    <property type="entry name" value="ALMS MOTIF DOMAIN-CONTAINING PROTEIN"/>
    <property type="match status" value="1"/>
</dbReference>
<accession>A0A2A9MH62</accession>
<organism evidence="3 4">
    <name type="scientific">Besnoitia besnoiti</name>
    <name type="common">Apicomplexan protozoan</name>
    <dbReference type="NCBI Taxonomy" id="94643"/>
    <lineage>
        <taxon>Eukaryota</taxon>
        <taxon>Sar</taxon>
        <taxon>Alveolata</taxon>
        <taxon>Apicomplexa</taxon>
        <taxon>Conoidasida</taxon>
        <taxon>Coccidia</taxon>
        <taxon>Eucoccidiorida</taxon>
        <taxon>Eimeriorina</taxon>
        <taxon>Sarcocystidae</taxon>
        <taxon>Besnoitia</taxon>
    </lineage>
</organism>
<feature type="compositionally biased region" description="Basic and acidic residues" evidence="2">
    <location>
        <begin position="955"/>
        <end position="968"/>
    </location>
</feature>
<feature type="region of interest" description="Disordered" evidence="2">
    <location>
        <begin position="669"/>
        <end position="694"/>
    </location>
</feature>
<feature type="region of interest" description="Disordered" evidence="2">
    <location>
        <begin position="706"/>
        <end position="731"/>
    </location>
</feature>
<feature type="compositionally biased region" description="Low complexity" evidence="2">
    <location>
        <begin position="236"/>
        <end position="252"/>
    </location>
</feature>
<protein>
    <submittedName>
        <fullName evidence="3">Uncharacterized protein</fullName>
    </submittedName>
</protein>
<feature type="compositionally biased region" description="Basic and acidic residues" evidence="2">
    <location>
        <begin position="1031"/>
        <end position="1043"/>
    </location>
</feature>
<feature type="region of interest" description="Disordered" evidence="2">
    <location>
        <begin position="752"/>
        <end position="833"/>
    </location>
</feature>
<feature type="compositionally biased region" description="Basic and acidic residues" evidence="2">
    <location>
        <begin position="1168"/>
        <end position="1178"/>
    </location>
</feature>
<feature type="region of interest" description="Disordered" evidence="2">
    <location>
        <begin position="1163"/>
        <end position="1206"/>
    </location>
</feature>
<evidence type="ECO:0000313" key="3">
    <source>
        <dbReference type="EMBL" id="PFH37868.1"/>
    </source>
</evidence>
<feature type="compositionally biased region" description="Basic and acidic residues" evidence="2">
    <location>
        <begin position="371"/>
        <end position="381"/>
    </location>
</feature>
<sequence>MASACNSLFMKSLRSSASSAFSASSSRLPSRPSSRSPGLRKPDASKSSGPPRDTASASSSLPQVDALPAALSPSCLSSAAGQPPSRRVSRREPDQRSASRRVEGEAGASSSSSPSSLPAAPGPRLSSGTAAKVRAALHETPRKASAPSAPSDSSSASPSVASASHTFPSRPPQAPRHASARARRLGSEKESRGWEKRETAEGDSLLSAGGHEGRWEESETKQDFEDLSPVSPARETLSSLLHSGGISLTLGTEDCISPSPRRREKMRNLLSPISRILQPLRRPRSHLSPSSEASSPVRMIHSDLLGAADGRADKFCLSGCRGRFPSPLSPSSLYEESGGEKSRESPASAKERERMRPSPRASLRLIAPHGGSDEEARRCDESASGEEGSSSPERRGEAPASVHRAATCGAAPRVAEERAQTEEPRESEELEDGQREGRLAVNEPGEVDGAQNDAERTHRRDGTRRCCACCAEKRLRRRVDAAQDAAADSHQPPEKEEGLAQARKSQKKKPERSLDQLVTDLYNKHREGLDRRQVLKSILEEQEMKACSFHPRITARTRGSAASQKREAAGVPAHERLHAEARKKTAATARTRRLLGLIETSCYSYKPAITPHPSVSSAPRVPLHKRVAEELARKQVSLERLEARTRDAELSSCTFAPKILSRSRALASREKRSLSRRPLHLTAAPQASAESRRESAPVFLSSFARSAARTSPREGSPALSSPRAGTEDAHHEEDALFAACLKDLVLSSDRDAQDMPSLHQEEASAQSLCAAGSENAASPRAREPARRERCVPQGRSARPSSRREGTGGAGHRAGGRQTRAEDPLPRRPAPYASLSLPPFHERLAFYSFVKAKRRELLRRKQDQGVMTFRPKLCPTTEKLLLIHPDRLFETADERLHRLAVEDVERRRKKQAEFADKKAFSFAPRIDEVSRRIAEKQRRSFQTLIEDSMHKGASAKRLEHAPAHARETRVSSAFRAASRGTPDTTASSCTSSDFYCDEARSASSHRLKSRSGRERTSARGLSAARRPTQASTREKKDSKKRDPYAHLQSRFSDMETYMRRVEEERQKKEIVRQRFKQQLEEKEMAECTFQPQLPHSPEPPVAEPSFLEVKGFNRFIELRLLAQKKEEEKRQREVEVFGERLESPRNVACRRNLVGIAVPDWSAAAPGCPDKRRQGETRPLHAASLHQRTSLSPSPELSVDDSDSDFPRDSWERKCFFEEFEDEFRLCAKEKFKAAA</sequence>
<feature type="compositionally biased region" description="Low complexity" evidence="2">
    <location>
        <begin position="325"/>
        <end position="336"/>
    </location>
</feature>
<proteinExistence type="predicted"/>
<feature type="region of interest" description="Disordered" evidence="2">
    <location>
        <begin position="481"/>
        <end position="514"/>
    </location>
</feature>
<feature type="compositionally biased region" description="Low complexity" evidence="2">
    <location>
        <begin position="19"/>
        <end position="39"/>
    </location>
</feature>